<evidence type="ECO:0000256" key="7">
    <source>
        <dbReference type="SAM" id="MobiDB-lite"/>
    </source>
</evidence>
<dbReference type="CDD" id="cd00086">
    <property type="entry name" value="homeodomain"/>
    <property type="match status" value="1"/>
</dbReference>
<comment type="caution">
    <text evidence="9">The sequence shown here is derived from an EMBL/GenBank/DDBJ whole genome shotgun (WGS) entry which is preliminary data.</text>
</comment>
<dbReference type="GO" id="GO:0000981">
    <property type="term" value="F:DNA-binding transcription factor activity, RNA polymerase II-specific"/>
    <property type="evidence" value="ECO:0007669"/>
    <property type="project" value="InterPro"/>
</dbReference>
<reference evidence="9 10" key="1">
    <citation type="submission" date="2014-11" db="EMBL/GenBank/DDBJ databases">
        <title>Genetic blueprint of the zoonotic pathogen Toxocara canis.</title>
        <authorList>
            <person name="Zhu X.-Q."/>
            <person name="Korhonen P.K."/>
            <person name="Cai H."/>
            <person name="Young N.D."/>
            <person name="Nejsum P."/>
            <person name="von Samson-Himmelstjerna G."/>
            <person name="Boag P.R."/>
            <person name="Tan P."/>
            <person name="Li Q."/>
            <person name="Min J."/>
            <person name="Yang Y."/>
            <person name="Wang X."/>
            <person name="Fang X."/>
            <person name="Hall R.S."/>
            <person name="Hofmann A."/>
            <person name="Sternberg P.W."/>
            <person name="Jex A.R."/>
            <person name="Gasser R.B."/>
        </authorList>
    </citation>
    <scope>NUCLEOTIDE SEQUENCE [LARGE SCALE GENOMIC DNA]</scope>
    <source>
        <strain evidence="9">PN_DK_2014</strain>
    </source>
</reference>
<accession>A0A0B2V158</accession>
<keyword evidence="3 5" id="KW-0371">Homeobox</keyword>
<evidence type="ECO:0000256" key="5">
    <source>
        <dbReference type="PROSITE-ProRule" id="PRU00108"/>
    </source>
</evidence>
<dbReference type="InterPro" id="IPR000047">
    <property type="entry name" value="HTH_motif"/>
</dbReference>
<dbReference type="AlphaFoldDB" id="A0A0B2V158"/>
<gene>
    <name evidence="9" type="primary">R06F6.6</name>
    <name evidence="9" type="ORF">Tcan_17667</name>
</gene>
<keyword evidence="10" id="KW-1185">Reference proteome</keyword>
<evidence type="ECO:0000313" key="10">
    <source>
        <dbReference type="Proteomes" id="UP000031036"/>
    </source>
</evidence>
<feature type="domain" description="Homeobox" evidence="8">
    <location>
        <begin position="72"/>
        <end position="132"/>
    </location>
</feature>
<dbReference type="Pfam" id="PF00046">
    <property type="entry name" value="Homeodomain"/>
    <property type="match status" value="1"/>
</dbReference>
<proteinExistence type="predicted"/>
<feature type="region of interest" description="Disordered" evidence="7">
    <location>
        <begin position="126"/>
        <end position="159"/>
    </location>
</feature>
<dbReference type="PANTHER" id="PTHR24333:SF8">
    <property type="entry name" value="HOMEOBOX PROTEIN CEH-62"/>
    <property type="match status" value="1"/>
</dbReference>
<dbReference type="SUPFAM" id="SSF46689">
    <property type="entry name" value="Homeodomain-like"/>
    <property type="match status" value="1"/>
</dbReference>
<evidence type="ECO:0000256" key="6">
    <source>
        <dbReference type="RuleBase" id="RU000682"/>
    </source>
</evidence>
<dbReference type="STRING" id="6265.A0A0B2V158"/>
<evidence type="ECO:0000259" key="8">
    <source>
        <dbReference type="PROSITE" id="PS50071"/>
    </source>
</evidence>
<dbReference type="InterPro" id="IPR001356">
    <property type="entry name" value="HD"/>
</dbReference>
<name>A0A0B2V158_TOXCA</name>
<dbReference type="GO" id="GO:0003677">
    <property type="term" value="F:DNA binding"/>
    <property type="evidence" value="ECO:0007669"/>
    <property type="project" value="UniProtKB-UniRule"/>
</dbReference>
<organism evidence="9 10">
    <name type="scientific">Toxocara canis</name>
    <name type="common">Canine roundworm</name>
    <dbReference type="NCBI Taxonomy" id="6265"/>
    <lineage>
        <taxon>Eukaryota</taxon>
        <taxon>Metazoa</taxon>
        <taxon>Ecdysozoa</taxon>
        <taxon>Nematoda</taxon>
        <taxon>Chromadorea</taxon>
        <taxon>Rhabditida</taxon>
        <taxon>Spirurina</taxon>
        <taxon>Ascaridomorpha</taxon>
        <taxon>Ascaridoidea</taxon>
        <taxon>Toxocaridae</taxon>
        <taxon>Toxocara</taxon>
    </lineage>
</organism>
<dbReference type="GO" id="GO:0005634">
    <property type="term" value="C:nucleus"/>
    <property type="evidence" value="ECO:0007669"/>
    <property type="project" value="UniProtKB-SubCell"/>
</dbReference>
<dbReference type="Gene3D" id="1.10.10.60">
    <property type="entry name" value="Homeodomain-like"/>
    <property type="match status" value="1"/>
</dbReference>
<dbReference type="PROSITE" id="PS00027">
    <property type="entry name" value="HOMEOBOX_1"/>
    <property type="match status" value="1"/>
</dbReference>
<dbReference type="OMA" id="TDQYMPR"/>
<dbReference type="EMBL" id="JPKZ01002769">
    <property type="protein sequence ID" value="KHN75192.1"/>
    <property type="molecule type" value="Genomic_DNA"/>
</dbReference>
<evidence type="ECO:0000256" key="3">
    <source>
        <dbReference type="ARBA" id="ARBA00023155"/>
    </source>
</evidence>
<dbReference type="InterPro" id="IPR009057">
    <property type="entry name" value="Homeodomain-like_sf"/>
</dbReference>
<dbReference type="OrthoDB" id="6159439at2759"/>
<dbReference type="PROSITE" id="PS50071">
    <property type="entry name" value="HOMEOBOX_2"/>
    <property type="match status" value="1"/>
</dbReference>
<evidence type="ECO:0000313" key="9">
    <source>
        <dbReference type="EMBL" id="KHN75192.1"/>
    </source>
</evidence>
<protein>
    <submittedName>
        <fullName evidence="9">Putative homeobox protein R06F6.6</fullName>
    </submittedName>
</protein>
<evidence type="ECO:0000256" key="4">
    <source>
        <dbReference type="ARBA" id="ARBA00023242"/>
    </source>
</evidence>
<feature type="compositionally biased region" description="Low complexity" evidence="7">
    <location>
        <begin position="145"/>
        <end position="155"/>
    </location>
</feature>
<evidence type="ECO:0000256" key="2">
    <source>
        <dbReference type="ARBA" id="ARBA00023125"/>
    </source>
</evidence>
<keyword evidence="4 5" id="KW-0539">Nucleus</keyword>
<comment type="subcellular location">
    <subcellularLocation>
        <location evidence="1 5 6">Nucleus</location>
    </subcellularLocation>
</comment>
<sequence>MPPQSNRYSMSFCFGIESMTTPITIGHPSFSAFKPYLRPANHTFMSTDNPASATTERFVLPVERAPTNVNTASRRRQRTTFTPAQADTLEKEYLTDQYMPRTRRILIAESLGLNEGQVKTWFQNRRAKEKRNDKNSVATNIQRHSLPSTSPGSSSDDNENHALVFQQLSAKNFPHVQLAI</sequence>
<feature type="DNA-binding region" description="Homeobox" evidence="5">
    <location>
        <begin position="74"/>
        <end position="133"/>
    </location>
</feature>
<dbReference type="PANTHER" id="PTHR24333">
    <property type="entry name" value="HOMEO BOX HB9 LIKE A-RELATED"/>
    <property type="match status" value="1"/>
</dbReference>
<keyword evidence="2 5" id="KW-0238">DNA-binding</keyword>
<dbReference type="InterPro" id="IPR017970">
    <property type="entry name" value="Homeobox_CS"/>
</dbReference>
<dbReference type="PRINTS" id="PR00031">
    <property type="entry name" value="HTHREPRESSR"/>
</dbReference>
<dbReference type="SMART" id="SM00389">
    <property type="entry name" value="HOX"/>
    <property type="match status" value="1"/>
</dbReference>
<evidence type="ECO:0000256" key="1">
    <source>
        <dbReference type="ARBA" id="ARBA00004123"/>
    </source>
</evidence>
<dbReference type="InterPro" id="IPR050848">
    <property type="entry name" value="Homeobox_TF"/>
</dbReference>
<dbReference type="Proteomes" id="UP000031036">
    <property type="component" value="Unassembled WGS sequence"/>
</dbReference>